<dbReference type="CDD" id="cd14686">
    <property type="entry name" value="bZIP"/>
    <property type="match status" value="1"/>
</dbReference>
<feature type="region of interest" description="Disordered" evidence="6">
    <location>
        <begin position="1342"/>
        <end position="1424"/>
    </location>
</feature>
<feature type="region of interest" description="Disordered" evidence="6">
    <location>
        <begin position="831"/>
        <end position="857"/>
    </location>
</feature>
<feature type="region of interest" description="Disordered" evidence="6">
    <location>
        <begin position="359"/>
        <end position="384"/>
    </location>
</feature>
<organism evidence="7 8">
    <name type="scientific">Culex pipiens pipiens</name>
    <name type="common">Northern house mosquito</name>
    <dbReference type="NCBI Taxonomy" id="38569"/>
    <lineage>
        <taxon>Eukaryota</taxon>
        <taxon>Metazoa</taxon>
        <taxon>Ecdysozoa</taxon>
        <taxon>Arthropoda</taxon>
        <taxon>Hexapoda</taxon>
        <taxon>Insecta</taxon>
        <taxon>Pterygota</taxon>
        <taxon>Neoptera</taxon>
        <taxon>Endopterygota</taxon>
        <taxon>Diptera</taxon>
        <taxon>Nematocera</taxon>
        <taxon>Culicoidea</taxon>
        <taxon>Culicidae</taxon>
        <taxon>Culicinae</taxon>
        <taxon>Culicini</taxon>
        <taxon>Culex</taxon>
        <taxon>Culex</taxon>
    </lineage>
</organism>
<keyword evidence="5" id="KW-0175">Coiled coil</keyword>
<feature type="region of interest" description="Disordered" evidence="6">
    <location>
        <begin position="1248"/>
        <end position="1273"/>
    </location>
</feature>
<feature type="compositionally biased region" description="Polar residues" evidence="6">
    <location>
        <begin position="847"/>
        <end position="857"/>
    </location>
</feature>
<keyword evidence="4" id="KW-0539">Nucleus</keyword>
<feature type="compositionally biased region" description="Low complexity" evidence="6">
    <location>
        <begin position="435"/>
        <end position="444"/>
    </location>
</feature>
<feature type="compositionally biased region" description="Polar residues" evidence="6">
    <location>
        <begin position="360"/>
        <end position="373"/>
    </location>
</feature>
<dbReference type="Proteomes" id="UP001562425">
    <property type="component" value="Unassembled WGS sequence"/>
</dbReference>
<evidence type="ECO:0000256" key="1">
    <source>
        <dbReference type="ARBA" id="ARBA00004123"/>
    </source>
</evidence>
<evidence type="ECO:0000256" key="4">
    <source>
        <dbReference type="ARBA" id="ARBA00023242"/>
    </source>
</evidence>
<keyword evidence="8" id="KW-1185">Reference proteome</keyword>
<proteinExistence type="predicted"/>
<dbReference type="InterPro" id="IPR051027">
    <property type="entry name" value="bZIP_transcription_factors"/>
</dbReference>
<dbReference type="PANTHER" id="PTHR19304">
    <property type="entry name" value="CYCLIC-AMP RESPONSE ELEMENT BINDING PROTEIN"/>
    <property type="match status" value="1"/>
</dbReference>
<feature type="compositionally biased region" description="Basic residues" evidence="6">
    <location>
        <begin position="618"/>
        <end position="632"/>
    </location>
</feature>
<name>A0ABD1CQI0_CULPP</name>
<feature type="compositionally biased region" description="Basic and acidic residues" evidence="6">
    <location>
        <begin position="374"/>
        <end position="384"/>
    </location>
</feature>
<evidence type="ECO:0000256" key="6">
    <source>
        <dbReference type="SAM" id="MobiDB-lite"/>
    </source>
</evidence>
<dbReference type="GO" id="GO:0005634">
    <property type="term" value="C:nucleus"/>
    <property type="evidence" value="ECO:0007669"/>
    <property type="project" value="UniProtKB-SubCell"/>
</dbReference>
<dbReference type="Gene3D" id="1.20.5.170">
    <property type="match status" value="1"/>
</dbReference>
<feature type="region of interest" description="Disordered" evidence="6">
    <location>
        <begin position="924"/>
        <end position="978"/>
    </location>
</feature>
<feature type="compositionally biased region" description="Basic and acidic residues" evidence="6">
    <location>
        <begin position="1412"/>
        <end position="1424"/>
    </location>
</feature>
<protein>
    <submittedName>
        <fullName evidence="7">Uncharacterized protein</fullName>
    </submittedName>
</protein>
<evidence type="ECO:0000313" key="8">
    <source>
        <dbReference type="Proteomes" id="UP001562425"/>
    </source>
</evidence>
<dbReference type="EMBL" id="JBEHCU010010373">
    <property type="protein sequence ID" value="KAL1378317.1"/>
    <property type="molecule type" value="Genomic_DNA"/>
</dbReference>
<reference evidence="7 8" key="1">
    <citation type="submission" date="2024-05" db="EMBL/GenBank/DDBJ databases">
        <title>Culex pipiens pipiens assembly and annotation.</title>
        <authorList>
            <person name="Alout H."/>
            <person name="Durand T."/>
        </authorList>
    </citation>
    <scope>NUCLEOTIDE SEQUENCE [LARGE SCALE GENOMIC DNA]</scope>
    <source>
        <strain evidence="7">HA-2024</strain>
        <tissue evidence="7">Whole body</tissue>
    </source>
</reference>
<keyword evidence="3" id="KW-0804">Transcription</keyword>
<accession>A0ABD1CQI0</accession>
<evidence type="ECO:0000256" key="2">
    <source>
        <dbReference type="ARBA" id="ARBA00023015"/>
    </source>
</evidence>
<sequence length="1539" mass="172214">MRSADINLVKAKLGQRLNRLRRNEDPDEQFRLLKRYLSHFVKLLQCGGRVFEGSFADHLQLVVSHLTDRRRNSVDVEVLAGIIKTICVIGSITAVPYQTMLVALLHLLEIFERISAKETVASLEICQNHFNKLIHQIRRLGYYAIHQQLVELVFVCSQAFGDSPERKRFVQHMGKSIGGPWDVLTTWKPAQLEKECRSFLVDLQQQSRITNVYSLQVESCSAGKSRLAKSSKGGEKLWLDFNYSPRTINFTTVIPEKQESNITLELEIKHQDITGIDLISSRLLKVTYKDILVAPRKLNVAKSGWLEFQLPVDLDLQHFIDETLPQFRTGATTASQEPQLPNESHLENLLNISMLESIESEPTGQRTTNSNLDESQRLRDNCDTIERHRNIRRELLNESSESNKENEVPNVGNVRVVLQDVQRLRVFDPLRTECQQQQQRQQQRPPSKRERVESGSDSSICVWLPTEKEKDKSADVTANSSSKKRKLFLRQSVEEDLNESKDSQLQRNKYVEGKLINTVKPLKAIEEDIVHLSRSEVLDVTGSSDLMSSEELEQSVQAYIENNGTFGIAQQKVLDKKLEQNIRKINQMVDRSALRFFKRDPAPENPYDFNEPDDGSSKKRKGRKSVSGKKRKPAGEGSKAAKNTANASRRRKSTKEVKPIPEPSRLSLPRAKKPTKIIDLNSDDENEDVGPDTFQHLQLSSIEPKKEAKQRANTATVAKQLFAKSTPINDSLGGIEQIAQDSRNGKTFVVAPKTAPKRERVPLVEPTVMLRRDYKKSQQTNSLMVEKAAALISAEKEKKANQMPSPAQSEHSSEAAISIFVPAPGRVELKRASKPSEPSPLTEETLRQCNPPGSNDVSVPISVAANASGTAQNTSTEGGFNFQFAKRKYILSKFISEDKEAESEQSFASIAAPDCSLDMRVGTAAARPPSSLGDDLPEQRSRSQSPCYPQLVEHQSPEQNKRKRVRSEEVEQAPVVKQPRRPAVNRDVVPVPKPVIISVTQIATKSERPAKVGRTMLDRFMARIRQELDPSLNELAKKVKHLNDIGSIVHRVSTNLRAKEIGEKCAAIKELEAQLDTAHAELVQMGREFIEANESQAKIVRKLAVYNERKREHYEEQIRAGQNELPAIAKDCVRDVWNEQMQMRFNQLRELFNNSLMTTRDGSETISVQGRRLQAPASPPRTTPSAHQEARHDESGMLKLELANKGNLFADQTPTPTRLIGKCEEVGLFEDLQNVNPFEETFRRAVEEKSEGAAGEVGKAGGTGDDTLHTPHVFPLLERRESIKERTYKLSKLVISRSVSRKDEVGSGQPVPIAADLKRKANDATSVLIAPKKVPVAILPKATPVQPDAPPSISGASSDPDPDPVKVKLKKYLARNGSTPVEASKSPPKKVTKQSTDTTKITKLPERNPSNSHEEDKEKTEKHERWKAAAKRYRTRLKQNQDMIAQRNATLEEENARLKAEVVRLRNLLQLHRDCPVARALPTTTAGPSKVPPPIVQQPQQPVVVGKSPVYIVIAAAAGSPPPGLVVAAPQNHPAEKRS</sequence>
<feature type="region of interest" description="Disordered" evidence="6">
    <location>
        <begin position="596"/>
        <end position="674"/>
    </location>
</feature>
<evidence type="ECO:0000256" key="3">
    <source>
        <dbReference type="ARBA" id="ARBA00023163"/>
    </source>
</evidence>
<feature type="coiled-coil region" evidence="5">
    <location>
        <begin position="1434"/>
        <end position="1468"/>
    </location>
</feature>
<gene>
    <name evidence="7" type="ORF">pipiens_015655</name>
</gene>
<comment type="caution">
    <text evidence="7">The sequence shown here is derived from an EMBL/GenBank/DDBJ whole genome shotgun (WGS) entry which is preliminary data.</text>
</comment>
<feature type="region of interest" description="Disordered" evidence="6">
    <location>
        <begin position="433"/>
        <end position="464"/>
    </location>
</feature>
<comment type="subcellular location">
    <subcellularLocation>
        <location evidence="1">Nucleus</location>
    </subcellularLocation>
</comment>
<evidence type="ECO:0000313" key="7">
    <source>
        <dbReference type="EMBL" id="KAL1378317.1"/>
    </source>
</evidence>
<feature type="region of interest" description="Disordered" evidence="6">
    <location>
        <begin position="1169"/>
        <end position="1193"/>
    </location>
</feature>
<keyword evidence="2" id="KW-0805">Transcription regulation</keyword>
<evidence type="ECO:0000256" key="5">
    <source>
        <dbReference type="SAM" id="Coils"/>
    </source>
</evidence>